<evidence type="ECO:0000313" key="2">
    <source>
        <dbReference type="Proteomes" id="UP001189429"/>
    </source>
</evidence>
<gene>
    <name evidence="1" type="ORF">PCOR1329_LOCUS51919</name>
</gene>
<accession>A0ABN9UV29</accession>
<protein>
    <submittedName>
        <fullName evidence="1">Uncharacterized protein</fullName>
    </submittedName>
</protein>
<dbReference type="EMBL" id="CAUYUJ010016314">
    <property type="protein sequence ID" value="CAK0863895.1"/>
    <property type="molecule type" value="Genomic_DNA"/>
</dbReference>
<sequence>MIWAASDLASSSAPRHGVQLPLSFWVASWPRPPGVAGGRFYFPSSLRCLRARAAAGRSMVARLVPRGADPFSSQSAPRPARGDDVVPLLVVPPVLPPPPPPRSLLVGARRKRVCVRGSSSGAPPRRPRVSEGCSQAAAWPTLHAKAVEHLRATPCLQWPWWRHSGRNNDCLQYSTFTSWLPLV</sequence>
<comment type="caution">
    <text evidence="1">The sequence shown here is derived from an EMBL/GenBank/DDBJ whole genome shotgun (WGS) entry which is preliminary data.</text>
</comment>
<keyword evidence="2" id="KW-1185">Reference proteome</keyword>
<proteinExistence type="predicted"/>
<evidence type="ECO:0000313" key="1">
    <source>
        <dbReference type="EMBL" id="CAK0863895.1"/>
    </source>
</evidence>
<dbReference type="Proteomes" id="UP001189429">
    <property type="component" value="Unassembled WGS sequence"/>
</dbReference>
<reference evidence="1" key="1">
    <citation type="submission" date="2023-10" db="EMBL/GenBank/DDBJ databases">
        <authorList>
            <person name="Chen Y."/>
            <person name="Shah S."/>
            <person name="Dougan E. K."/>
            <person name="Thang M."/>
            <person name="Chan C."/>
        </authorList>
    </citation>
    <scope>NUCLEOTIDE SEQUENCE [LARGE SCALE GENOMIC DNA]</scope>
</reference>
<name>A0ABN9UV29_9DINO</name>
<organism evidence="1 2">
    <name type="scientific">Prorocentrum cordatum</name>
    <dbReference type="NCBI Taxonomy" id="2364126"/>
    <lineage>
        <taxon>Eukaryota</taxon>
        <taxon>Sar</taxon>
        <taxon>Alveolata</taxon>
        <taxon>Dinophyceae</taxon>
        <taxon>Prorocentrales</taxon>
        <taxon>Prorocentraceae</taxon>
        <taxon>Prorocentrum</taxon>
    </lineage>
</organism>